<reference evidence="4 5" key="1">
    <citation type="submission" date="2019-02" db="EMBL/GenBank/DDBJ databases">
        <title>Deep-cultivation of Planctomycetes and their phenomic and genomic characterization uncovers novel biology.</title>
        <authorList>
            <person name="Wiegand S."/>
            <person name="Jogler M."/>
            <person name="Boedeker C."/>
            <person name="Pinto D."/>
            <person name="Vollmers J."/>
            <person name="Rivas-Marin E."/>
            <person name="Kohn T."/>
            <person name="Peeters S.H."/>
            <person name="Heuer A."/>
            <person name="Rast P."/>
            <person name="Oberbeckmann S."/>
            <person name="Bunk B."/>
            <person name="Jeske O."/>
            <person name="Meyerdierks A."/>
            <person name="Storesund J.E."/>
            <person name="Kallscheuer N."/>
            <person name="Luecker S."/>
            <person name="Lage O.M."/>
            <person name="Pohl T."/>
            <person name="Merkel B.J."/>
            <person name="Hornburger P."/>
            <person name="Mueller R.-W."/>
            <person name="Bruemmer F."/>
            <person name="Labrenz M."/>
            <person name="Spormann A.M."/>
            <person name="Op den Camp H."/>
            <person name="Overmann J."/>
            <person name="Amann R."/>
            <person name="Jetten M.S.M."/>
            <person name="Mascher T."/>
            <person name="Medema M.H."/>
            <person name="Devos D.P."/>
            <person name="Kaster A.-K."/>
            <person name="Ovreas L."/>
            <person name="Rohde M."/>
            <person name="Galperin M.Y."/>
            <person name="Jogler C."/>
        </authorList>
    </citation>
    <scope>NUCLEOTIDE SEQUENCE [LARGE SCALE GENOMIC DNA]</scope>
    <source>
        <strain evidence="4 5">Pan161</strain>
    </source>
</reference>
<dbReference type="CDD" id="cd04301">
    <property type="entry name" value="NAT_SF"/>
    <property type="match status" value="1"/>
</dbReference>
<evidence type="ECO:0000313" key="5">
    <source>
        <dbReference type="Proteomes" id="UP000316855"/>
    </source>
</evidence>
<dbReference type="PROSITE" id="PS51186">
    <property type="entry name" value="GNAT"/>
    <property type="match status" value="1"/>
</dbReference>
<evidence type="ECO:0000259" key="3">
    <source>
        <dbReference type="PROSITE" id="PS51186"/>
    </source>
</evidence>
<keyword evidence="5" id="KW-1185">Reference proteome</keyword>
<dbReference type="InterPro" id="IPR016181">
    <property type="entry name" value="Acyl_CoA_acyltransferase"/>
</dbReference>
<dbReference type="InterPro" id="IPR000182">
    <property type="entry name" value="GNAT_dom"/>
</dbReference>
<keyword evidence="1 4" id="KW-0808">Transferase</keyword>
<dbReference type="GO" id="GO:0102971">
    <property type="term" value="F:phosphinothricin N-acetyltransferase activity"/>
    <property type="evidence" value="ECO:0007669"/>
    <property type="project" value="UniProtKB-EC"/>
</dbReference>
<dbReference type="PANTHER" id="PTHR43877">
    <property type="entry name" value="AMINOALKYLPHOSPHONATE N-ACETYLTRANSFERASE-RELATED-RELATED"/>
    <property type="match status" value="1"/>
</dbReference>
<gene>
    <name evidence="4" type="primary">ywnH_2</name>
    <name evidence="4" type="ORF">Pan161_62210</name>
</gene>
<dbReference type="InterPro" id="IPR050832">
    <property type="entry name" value="Bact_Acetyltransf"/>
</dbReference>
<dbReference type="RefSeq" id="WP_197995603.1">
    <property type="nucleotide sequence ID" value="NZ_CP036343.1"/>
</dbReference>
<evidence type="ECO:0000313" key="4">
    <source>
        <dbReference type="EMBL" id="QDT94525.1"/>
    </source>
</evidence>
<evidence type="ECO:0000256" key="2">
    <source>
        <dbReference type="ARBA" id="ARBA00023315"/>
    </source>
</evidence>
<organism evidence="4 5">
    <name type="scientific">Gimesia algae</name>
    <dbReference type="NCBI Taxonomy" id="2527971"/>
    <lineage>
        <taxon>Bacteria</taxon>
        <taxon>Pseudomonadati</taxon>
        <taxon>Planctomycetota</taxon>
        <taxon>Planctomycetia</taxon>
        <taxon>Planctomycetales</taxon>
        <taxon>Planctomycetaceae</taxon>
        <taxon>Gimesia</taxon>
    </lineage>
</organism>
<dbReference type="Gene3D" id="3.40.630.30">
    <property type="match status" value="1"/>
</dbReference>
<name>A0A517VNE2_9PLAN</name>
<dbReference type="Pfam" id="PF00583">
    <property type="entry name" value="Acetyltransf_1"/>
    <property type="match status" value="1"/>
</dbReference>
<dbReference type="EC" id="2.3.1.183" evidence="4"/>
<dbReference type="SUPFAM" id="SSF55729">
    <property type="entry name" value="Acyl-CoA N-acyltransferases (Nat)"/>
    <property type="match status" value="1"/>
</dbReference>
<dbReference type="PANTHER" id="PTHR43877:SF2">
    <property type="entry name" value="AMINOALKYLPHOSPHONATE N-ACETYLTRANSFERASE-RELATED"/>
    <property type="match status" value="1"/>
</dbReference>
<evidence type="ECO:0000256" key="1">
    <source>
        <dbReference type="ARBA" id="ARBA00022679"/>
    </source>
</evidence>
<keyword evidence="2 4" id="KW-0012">Acyltransferase</keyword>
<accession>A0A517VNE2</accession>
<protein>
    <submittedName>
        <fullName evidence="4">Phosphinothricin acetyltransferase YwnH</fullName>
        <ecNumber evidence="4">2.3.1.183</ecNumber>
    </submittedName>
</protein>
<feature type="domain" description="N-acetyltransferase" evidence="3">
    <location>
        <begin position="3"/>
        <end position="164"/>
    </location>
</feature>
<dbReference type="AlphaFoldDB" id="A0A517VNE2"/>
<dbReference type="EMBL" id="CP036343">
    <property type="protein sequence ID" value="QDT94525.1"/>
    <property type="molecule type" value="Genomic_DNA"/>
</dbReference>
<sequence length="164" mass="18869">MGFRVRQIELEDIAGFREALTRVAAERKYLLTVEPPSLENMEAYVRHNIEQNHAQYVAVIEEQIVGWADLIPHVRESVSHVARLGMGVLAEHRGQGIGNRLLERAMAHAWEQGLKRLELEVFADNEVALNLYRKHGYQVEGVKRFARYIDGAYQDIVIMGQYRV</sequence>
<dbReference type="KEGG" id="gax:Pan161_62210"/>
<dbReference type="Proteomes" id="UP000316855">
    <property type="component" value="Chromosome"/>
</dbReference>
<proteinExistence type="predicted"/>